<reference evidence="1" key="1">
    <citation type="journal article" date="2019" name="bioRxiv">
        <title>The Genome of the Zebra Mussel, Dreissena polymorpha: A Resource for Invasive Species Research.</title>
        <authorList>
            <person name="McCartney M.A."/>
            <person name="Auch B."/>
            <person name="Kono T."/>
            <person name="Mallez S."/>
            <person name="Zhang Y."/>
            <person name="Obille A."/>
            <person name="Becker A."/>
            <person name="Abrahante J.E."/>
            <person name="Garbe J."/>
            <person name="Badalamenti J.P."/>
            <person name="Herman A."/>
            <person name="Mangelson H."/>
            <person name="Liachko I."/>
            <person name="Sullivan S."/>
            <person name="Sone E.D."/>
            <person name="Koren S."/>
            <person name="Silverstein K.A.T."/>
            <person name="Beckman K.B."/>
            <person name="Gohl D.M."/>
        </authorList>
    </citation>
    <scope>NUCLEOTIDE SEQUENCE</scope>
    <source>
        <strain evidence="1">Duluth1</strain>
        <tissue evidence="1">Whole animal</tissue>
    </source>
</reference>
<comment type="caution">
    <text evidence="1">The sequence shown here is derived from an EMBL/GenBank/DDBJ whole genome shotgun (WGS) entry which is preliminary data.</text>
</comment>
<reference evidence="1" key="2">
    <citation type="submission" date="2020-11" db="EMBL/GenBank/DDBJ databases">
        <authorList>
            <person name="McCartney M.A."/>
            <person name="Auch B."/>
            <person name="Kono T."/>
            <person name="Mallez S."/>
            <person name="Becker A."/>
            <person name="Gohl D.M."/>
            <person name="Silverstein K.A.T."/>
            <person name="Koren S."/>
            <person name="Bechman K.B."/>
            <person name="Herman A."/>
            <person name="Abrahante J.E."/>
            <person name="Garbe J."/>
        </authorList>
    </citation>
    <scope>NUCLEOTIDE SEQUENCE</scope>
    <source>
        <strain evidence="1">Duluth1</strain>
        <tissue evidence="1">Whole animal</tissue>
    </source>
</reference>
<sequence length="63" mass="7196">MSESHAVEIDNADKMDVKSCITDCDTEMRKRACNKTLLTVQFNLIRKGKGQHICQKKFIPDVI</sequence>
<name>A0A9D4GHN7_DREPO</name>
<dbReference type="AlphaFoldDB" id="A0A9D4GHN7"/>
<organism evidence="1 2">
    <name type="scientific">Dreissena polymorpha</name>
    <name type="common">Zebra mussel</name>
    <name type="synonym">Mytilus polymorpha</name>
    <dbReference type="NCBI Taxonomy" id="45954"/>
    <lineage>
        <taxon>Eukaryota</taxon>
        <taxon>Metazoa</taxon>
        <taxon>Spiralia</taxon>
        <taxon>Lophotrochozoa</taxon>
        <taxon>Mollusca</taxon>
        <taxon>Bivalvia</taxon>
        <taxon>Autobranchia</taxon>
        <taxon>Heteroconchia</taxon>
        <taxon>Euheterodonta</taxon>
        <taxon>Imparidentia</taxon>
        <taxon>Neoheterodontei</taxon>
        <taxon>Myida</taxon>
        <taxon>Dreissenoidea</taxon>
        <taxon>Dreissenidae</taxon>
        <taxon>Dreissena</taxon>
    </lineage>
</organism>
<keyword evidence="2" id="KW-1185">Reference proteome</keyword>
<accession>A0A9D4GHN7</accession>
<dbReference type="EMBL" id="JAIWYP010000005">
    <property type="protein sequence ID" value="KAH3817359.1"/>
    <property type="molecule type" value="Genomic_DNA"/>
</dbReference>
<evidence type="ECO:0000313" key="1">
    <source>
        <dbReference type="EMBL" id="KAH3817359.1"/>
    </source>
</evidence>
<protein>
    <submittedName>
        <fullName evidence="1">Uncharacterized protein</fullName>
    </submittedName>
</protein>
<proteinExistence type="predicted"/>
<gene>
    <name evidence="1" type="ORF">DPMN_118892</name>
</gene>
<evidence type="ECO:0000313" key="2">
    <source>
        <dbReference type="Proteomes" id="UP000828390"/>
    </source>
</evidence>
<dbReference type="Proteomes" id="UP000828390">
    <property type="component" value="Unassembled WGS sequence"/>
</dbReference>